<comment type="caution">
    <text evidence="1">The sequence shown here is derived from an EMBL/GenBank/DDBJ whole genome shotgun (WGS) entry which is preliminary data.</text>
</comment>
<sequence>MKVEGISPEYMLERCFYQFQNNAEVPVIEAELKKEEERKAAIVVPDEELVASYYEYRQQLDQMAADFREVITHPNYSLPFLQPGRLVKVKHQKLDFGWGVIVNYQKRLPPKVRAHGTGPARDIHDASIHPEPTGP</sequence>
<reference evidence="1" key="1">
    <citation type="submission" date="2022-08" db="EMBL/GenBank/DDBJ databases">
        <title>Genome Sequence of Pycnoporus sanguineus.</title>
        <authorList>
            <person name="Buettner E."/>
        </authorList>
    </citation>
    <scope>NUCLEOTIDE SEQUENCE</scope>
    <source>
        <strain evidence="1">CG-C14</strain>
    </source>
</reference>
<keyword evidence="2" id="KW-1185">Reference proteome</keyword>
<protein>
    <submittedName>
        <fullName evidence="1">Uncharacterized protein</fullName>
    </submittedName>
</protein>
<evidence type="ECO:0000313" key="1">
    <source>
        <dbReference type="EMBL" id="KAJ2970560.1"/>
    </source>
</evidence>
<gene>
    <name evidence="1" type="ORF">NUW54_g12702</name>
</gene>
<proteinExistence type="predicted"/>
<dbReference type="EMBL" id="JANSHE010005526">
    <property type="protein sequence ID" value="KAJ2970560.1"/>
    <property type="molecule type" value="Genomic_DNA"/>
</dbReference>
<name>A0ACC1MU99_9APHY</name>
<dbReference type="Proteomes" id="UP001144978">
    <property type="component" value="Unassembled WGS sequence"/>
</dbReference>
<organism evidence="1 2">
    <name type="scientific">Trametes sanguinea</name>
    <dbReference type="NCBI Taxonomy" id="158606"/>
    <lineage>
        <taxon>Eukaryota</taxon>
        <taxon>Fungi</taxon>
        <taxon>Dikarya</taxon>
        <taxon>Basidiomycota</taxon>
        <taxon>Agaricomycotina</taxon>
        <taxon>Agaricomycetes</taxon>
        <taxon>Polyporales</taxon>
        <taxon>Polyporaceae</taxon>
        <taxon>Trametes</taxon>
    </lineage>
</organism>
<evidence type="ECO:0000313" key="2">
    <source>
        <dbReference type="Proteomes" id="UP001144978"/>
    </source>
</evidence>
<accession>A0ACC1MU99</accession>